<keyword evidence="3" id="KW-0677">Repeat</keyword>
<evidence type="ECO:0000313" key="7">
    <source>
        <dbReference type="EMBL" id="RLV63429.1"/>
    </source>
</evidence>
<dbReference type="OrthoDB" id="9978834at2759"/>
<evidence type="ECO:0000313" key="9">
    <source>
        <dbReference type="Proteomes" id="UP000276834"/>
    </source>
</evidence>
<evidence type="ECO:0000313" key="8">
    <source>
        <dbReference type="EMBL" id="RLV63431.1"/>
    </source>
</evidence>
<evidence type="ECO:0000256" key="1">
    <source>
        <dbReference type="ARBA" id="ARBA00006431"/>
    </source>
</evidence>
<dbReference type="PANTHER" id="PTHR10827:SF98">
    <property type="entry name" value="45 KDA CALCIUM-BINDING PROTEIN"/>
    <property type="match status" value="1"/>
</dbReference>
<feature type="region of interest" description="Disordered" evidence="5">
    <location>
        <begin position="166"/>
        <end position="186"/>
    </location>
</feature>
<keyword evidence="2" id="KW-0479">Metal-binding</keyword>
<keyword evidence="9" id="KW-1185">Reference proteome</keyword>
<dbReference type="SUPFAM" id="SSF47473">
    <property type="entry name" value="EF-hand"/>
    <property type="match status" value="1"/>
</dbReference>
<proteinExistence type="inferred from homology"/>
<evidence type="ECO:0000256" key="2">
    <source>
        <dbReference type="ARBA" id="ARBA00022723"/>
    </source>
</evidence>
<comment type="caution">
    <text evidence="8">The sequence shown here is derived from an EMBL/GenBank/DDBJ whole genome shotgun (WGS) entry which is preliminary data.</text>
</comment>
<dbReference type="InterPro" id="IPR011992">
    <property type="entry name" value="EF-hand-dom_pair"/>
</dbReference>
<protein>
    <recommendedName>
        <fullName evidence="6">EF-hand domain-containing protein</fullName>
    </recommendedName>
</protein>
<evidence type="ECO:0000256" key="5">
    <source>
        <dbReference type="SAM" id="MobiDB-lite"/>
    </source>
</evidence>
<evidence type="ECO:0000256" key="3">
    <source>
        <dbReference type="ARBA" id="ARBA00022737"/>
    </source>
</evidence>
<dbReference type="InterPro" id="IPR002048">
    <property type="entry name" value="EF_hand_dom"/>
</dbReference>
<sequence>MNHFGQQKRFAAGRGAMAAGADAVPFRPRRVDADRDGRLSAPELQRWVLHKTREHFQEAVRENRRHFGALDPDGDGKTRSFLPTNVASQLHSASWPYVWRHASVRGHISWDEYKIKFLASKGFNEKEIAEKIKNNEELKIDEEKSAMKIAIFEDIFPLKKIRISSKIPQKPKPKSTNPTLLPPRKL</sequence>
<dbReference type="EMBL" id="QUSF01002856">
    <property type="protein sequence ID" value="RLV63429.1"/>
    <property type="molecule type" value="Genomic_DNA"/>
</dbReference>
<gene>
    <name evidence="8" type="ORF">DV515_00018278</name>
    <name evidence="7" type="ORF">DV515_00018281</name>
</gene>
<name>A0A3L8Q7Y2_CHLGU</name>
<dbReference type="GO" id="GO:0017156">
    <property type="term" value="P:calcium-ion regulated exocytosis"/>
    <property type="evidence" value="ECO:0007669"/>
    <property type="project" value="TreeGrafter"/>
</dbReference>
<evidence type="ECO:0000256" key="4">
    <source>
        <dbReference type="ARBA" id="ARBA00022837"/>
    </source>
</evidence>
<evidence type="ECO:0000259" key="6">
    <source>
        <dbReference type="Pfam" id="PF13202"/>
    </source>
</evidence>
<dbReference type="Gene3D" id="1.10.238.10">
    <property type="entry name" value="EF-hand"/>
    <property type="match status" value="1"/>
</dbReference>
<dbReference type="Pfam" id="PF13202">
    <property type="entry name" value="EF-hand_5"/>
    <property type="match status" value="1"/>
</dbReference>
<feature type="domain" description="EF-hand" evidence="6">
    <location>
        <begin position="29"/>
        <end position="48"/>
    </location>
</feature>
<dbReference type="AlphaFoldDB" id="A0A3L8Q7Y2"/>
<dbReference type="InterPro" id="IPR018247">
    <property type="entry name" value="EF_Hand_1_Ca_BS"/>
</dbReference>
<keyword evidence="4" id="KW-0106">Calcium</keyword>
<dbReference type="PROSITE" id="PS00018">
    <property type="entry name" value="EF_HAND_1"/>
    <property type="match status" value="1"/>
</dbReference>
<dbReference type="PANTHER" id="PTHR10827">
    <property type="entry name" value="RETICULOCALBIN"/>
    <property type="match status" value="1"/>
</dbReference>
<reference evidence="8" key="2">
    <citation type="submission" date="2018-08" db="EMBL/GenBank/DDBJ databases">
        <authorList>
            <person name="Sabatino S.J."/>
        </authorList>
    </citation>
    <scope>NUCLEOTIDE SEQUENCE</scope>
    <source>
        <strain evidence="8">Red01</strain>
        <tissue evidence="8">Muscle</tissue>
    </source>
</reference>
<reference evidence="8 9" key="1">
    <citation type="journal article" date="2018" name="Proc. R. Soc. B">
        <title>A non-coding region near Follistatin controls head colour polymorphism in the Gouldian finch.</title>
        <authorList>
            <person name="Toomey M.B."/>
            <person name="Marques C.I."/>
            <person name="Andrade P."/>
            <person name="Araujo P.M."/>
            <person name="Sabatino S."/>
            <person name="Gazda M.A."/>
            <person name="Afonso S."/>
            <person name="Lopes R.J."/>
            <person name="Corbo J.C."/>
            <person name="Carneiro M."/>
        </authorList>
    </citation>
    <scope>NUCLEOTIDE SEQUENCE [LARGE SCALE GENOMIC DNA]</scope>
    <source>
        <strain evidence="8">Red01</strain>
        <tissue evidence="8">Muscle</tissue>
    </source>
</reference>
<accession>A0A3L8Q7Y2</accession>
<dbReference type="EMBL" id="QUSF01002855">
    <property type="protein sequence ID" value="RLV63431.1"/>
    <property type="molecule type" value="Genomic_DNA"/>
</dbReference>
<dbReference type="GO" id="GO:0005509">
    <property type="term" value="F:calcium ion binding"/>
    <property type="evidence" value="ECO:0007669"/>
    <property type="project" value="InterPro"/>
</dbReference>
<dbReference type="GO" id="GO:0005783">
    <property type="term" value="C:endoplasmic reticulum"/>
    <property type="evidence" value="ECO:0007669"/>
    <property type="project" value="TreeGrafter"/>
</dbReference>
<comment type="similarity">
    <text evidence="1">Belongs to the CREC family.</text>
</comment>
<organism evidence="8 9">
    <name type="scientific">Chloebia gouldiae</name>
    <name type="common">Gouldian finch</name>
    <name type="synonym">Erythrura gouldiae</name>
    <dbReference type="NCBI Taxonomy" id="44316"/>
    <lineage>
        <taxon>Eukaryota</taxon>
        <taxon>Metazoa</taxon>
        <taxon>Chordata</taxon>
        <taxon>Craniata</taxon>
        <taxon>Vertebrata</taxon>
        <taxon>Euteleostomi</taxon>
        <taxon>Archelosauria</taxon>
        <taxon>Archosauria</taxon>
        <taxon>Dinosauria</taxon>
        <taxon>Saurischia</taxon>
        <taxon>Theropoda</taxon>
        <taxon>Coelurosauria</taxon>
        <taxon>Aves</taxon>
        <taxon>Neognathae</taxon>
        <taxon>Neoaves</taxon>
        <taxon>Telluraves</taxon>
        <taxon>Australaves</taxon>
        <taxon>Passeriformes</taxon>
        <taxon>Passeroidea</taxon>
        <taxon>Passeridae</taxon>
        <taxon>Chloebia</taxon>
    </lineage>
</organism>
<dbReference type="Proteomes" id="UP000276834">
    <property type="component" value="Unassembled WGS sequence"/>
</dbReference>